<dbReference type="Gene3D" id="1.20.1540.10">
    <property type="entry name" value="Rhomboid-like"/>
    <property type="match status" value="1"/>
</dbReference>
<dbReference type="InterPro" id="IPR050925">
    <property type="entry name" value="Rhomboid_protease_S54"/>
</dbReference>
<evidence type="ECO:0000256" key="1">
    <source>
        <dbReference type="ARBA" id="ARBA00004141"/>
    </source>
</evidence>
<feature type="transmembrane region" description="Helical" evidence="8">
    <location>
        <begin position="414"/>
        <end position="433"/>
    </location>
</feature>
<dbReference type="AlphaFoldDB" id="A0A370U2Z1"/>
<comment type="caution">
    <text evidence="10">The sequence shown here is derived from an EMBL/GenBank/DDBJ whole genome shotgun (WGS) entry which is preliminary data.</text>
</comment>
<dbReference type="InterPro" id="IPR022764">
    <property type="entry name" value="Peptidase_S54_rhomboid_dom"/>
</dbReference>
<feature type="region of interest" description="Disordered" evidence="7">
    <location>
        <begin position="232"/>
        <end position="256"/>
    </location>
</feature>
<dbReference type="Pfam" id="PF01694">
    <property type="entry name" value="Rhomboid"/>
    <property type="match status" value="1"/>
</dbReference>
<evidence type="ECO:0000256" key="2">
    <source>
        <dbReference type="ARBA" id="ARBA00009045"/>
    </source>
</evidence>
<gene>
    <name evidence="10" type="ORF">BP5553_02072</name>
</gene>
<name>A0A370U2Z1_9HELO</name>
<protein>
    <recommendedName>
        <fullName evidence="9">Peptidase S54 rhomboid domain-containing protein</fullName>
    </recommendedName>
</protein>
<feature type="domain" description="Peptidase S54 rhomboid" evidence="9">
    <location>
        <begin position="378"/>
        <end position="525"/>
    </location>
</feature>
<keyword evidence="5 8" id="KW-1133">Transmembrane helix</keyword>
<feature type="transmembrane region" description="Helical" evidence="8">
    <location>
        <begin position="298"/>
        <end position="320"/>
    </location>
</feature>
<evidence type="ECO:0000256" key="6">
    <source>
        <dbReference type="ARBA" id="ARBA00023136"/>
    </source>
</evidence>
<keyword evidence="11" id="KW-1185">Reference proteome</keyword>
<dbReference type="EMBL" id="NPIC01000001">
    <property type="protein sequence ID" value="RDL42093.1"/>
    <property type="molecule type" value="Genomic_DNA"/>
</dbReference>
<feature type="transmembrane region" description="Helical" evidence="8">
    <location>
        <begin position="439"/>
        <end position="460"/>
    </location>
</feature>
<dbReference type="RefSeq" id="XP_031874749.1">
    <property type="nucleotide sequence ID" value="XM_032010695.1"/>
</dbReference>
<dbReference type="PANTHER" id="PTHR43731">
    <property type="entry name" value="RHOMBOID PROTEASE"/>
    <property type="match status" value="1"/>
</dbReference>
<proteinExistence type="inferred from homology"/>
<dbReference type="InterPro" id="IPR035952">
    <property type="entry name" value="Rhomboid-like_sf"/>
</dbReference>
<feature type="compositionally biased region" description="Polar residues" evidence="7">
    <location>
        <begin position="243"/>
        <end position="255"/>
    </location>
</feature>
<feature type="transmembrane region" description="Helical" evidence="8">
    <location>
        <begin position="332"/>
        <end position="353"/>
    </location>
</feature>
<feature type="transmembrane region" description="Helical" evidence="8">
    <location>
        <begin position="510"/>
        <end position="527"/>
    </location>
</feature>
<dbReference type="STRING" id="2656787.A0A370U2Z1"/>
<comment type="subcellular location">
    <subcellularLocation>
        <location evidence="1">Membrane</location>
        <topology evidence="1">Multi-pass membrane protein</topology>
    </subcellularLocation>
</comment>
<organism evidence="10 11">
    <name type="scientific">Venustampulla echinocandica</name>
    <dbReference type="NCBI Taxonomy" id="2656787"/>
    <lineage>
        <taxon>Eukaryota</taxon>
        <taxon>Fungi</taxon>
        <taxon>Dikarya</taxon>
        <taxon>Ascomycota</taxon>
        <taxon>Pezizomycotina</taxon>
        <taxon>Leotiomycetes</taxon>
        <taxon>Helotiales</taxon>
        <taxon>Pleuroascaceae</taxon>
        <taxon>Venustampulla</taxon>
    </lineage>
</organism>
<evidence type="ECO:0000259" key="9">
    <source>
        <dbReference type="Pfam" id="PF01694"/>
    </source>
</evidence>
<evidence type="ECO:0000313" key="11">
    <source>
        <dbReference type="Proteomes" id="UP000254866"/>
    </source>
</evidence>
<dbReference type="GO" id="GO:0004252">
    <property type="term" value="F:serine-type endopeptidase activity"/>
    <property type="evidence" value="ECO:0007669"/>
    <property type="project" value="InterPro"/>
</dbReference>
<keyword evidence="3 8" id="KW-0812">Transmembrane</keyword>
<keyword evidence="4" id="KW-0378">Hydrolase</keyword>
<dbReference type="SUPFAM" id="SSF144091">
    <property type="entry name" value="Rhomboid-like"/>
    <property type="match status" value="1"/>
</dbReference>
<feature type="transmembrane region" description="Helical" evidence="8">
    <location>
        <begin position="373"/>
        <end position="402"/>
    </location>
</feature>
<sequence>MNSLWPSLPRVSCLDTRTILRTCCKVDSLAARLAQRNAQSYSSSSAPYLRKTTRCQESGGLKRIPGGAILGFALRTGARTYASKPLVTRYQKLPKGYTPNLGLPFRSKPLSANEVKDIFGAGIDAHTANRLMMMMHGQRVAGTLEDPNGQTIFTPYEDRARQIALAWLRENVPVDEVGNAGLKAEQELREMEAEIVADSRRIGLYKPNSSENAESPYGKSVLDEVRAAKEKAWEEKKKSQEATSQADEIRQNTGPLATVGPKARAELRKVKENQKFEEYMKKAKALKAPPEMTKFQRLWPSALVVLGTILASYVFTQVYTPPKQSVRLFPDIPPAAATVMGIILANTVIFAAWRLPVFYRFLNMNFITVPGYPYAFSILGNIFSHQALGHFAMNMAFIWVIGTRLHEEIGRANFLAVYFSTGVVGSFASLSHFVLRGSFVSSSLGASGAICGIVATYLWLNGSEKMQLFGVFPPTDWPSFTGKALLATLIGLELIGLWRGNGVRVVDHFAHLGGYGAGIAAAAFLNASRRRREAAERERNRKLGYMQRIKEGKSLW</sequence>
<dbReference type="GeneID" id="43594921"/>
<reference evidence="10 11" key="1">
    <citation type="journal article" date="2018" name="IMA Fungus">
        <title>IMA Genome-F 9: Draft genome sequence of Annulohypoxylon stygium, Aspergillus mulundensis, Berkeleyomyces basicola (syn. Thielaviopsis basicola), Ceratocystis smalleyi, two Cercospora beticola strains, Coleophoma cylindrospora, Fusarium fracticaudum, Phialophora cf. hyalina, and Morchella septimelata.</title>
        <authorList>
            <person name="Wingfield B.D."/>
            <person name="Bills G.F."/>
            <person name="Dong Y."/>
            <person name="Huang W."/>
            <person name="Nel W.J."/>
            <person name="Swalarsk-Parry B.S."/>
            <person name="Vaghefi N."/>
            <person name="Wilken P.M."/>
            <person name="An Z."/>
            <person name="de Beer Z.W."/>
            <person name="De Vos L."/>
            <person name="Chen L."/>
            <person name="Duong T.A."/>
            <person name="Gao Y."/>
            <person name="Hammerbacher A."/>
            <person name="Kikkert J.R."/>
            <person name="Li Y."/>
            <person name="Li H."/>
            <person name="Li K."/>
            <person name="Li Q."/>
            <person name="Liu X."/>
            <person name="Ma X."/>
            <person name="Naidoo K."/>
            <person name="Pethybridge S.J."/>
            <person name="Sun J."/>
            <person name="Steenkamp E.T."/>
            <person name="van der Nest M.A."/>
            <person name="van Wyk S."/>
            <person name="Wingfield M.J."/>
            <person name="Xiong C."/>
            <person name="Yue Q."/>
            <person name="Zhang X."/>
        </authorList>
    </citation>
    <scope>NUCLEOTIDE SEQUENCE [LARGE SCALE GENOMIC DNA]</scope>
    <source>
        <strain evidence="10 11">BP 5553</strain>
    </source>
</reference>
<evidence type="ECO:0000256" key="8">
    <source>
        <dbReference type="SAM" id="Phobius"/>
    </source>
</evidence>
<keyword evidence="6 8" id="KW-0472">Membrane</keyword>
<evidence type="ECO:0000256" key="3">
    <source>
        <dbReference type="ARBA" id="ARBA00022692"/>
    </source>
</evidence>
<dbReference type="Proteomes" id="UP000254866">
    <property type="component" value="Unassembled WGS sequence"/>
</dbReference>
<dbReference type="PANTHER" id="PTHR43731:SF14">
    <property type="entry name" value="PRESENILIN-ASSOCIATED RHOMBOID-LIKE PROTEIN, MITOCHONDRIAL"/>
    <property type="match status" value="1"/>
</dbReference>
<evidence type="ECO:0000313" key="10">
    <source>
        <dbReference type="EMBL" id="RDL42093.1"/>
    </source>
</evidence>
<evidence type="ECO:0000256" key="4">
    <source>
        <dbReference type="ARBA" id="ARBA00022801"/>
    </source>
</evidence>
<accession>A0A370U2Z1</accession>
<dbReference type="OrthoDB" id="10260614at2759"/>
<comment type="similarity">
    <text evidence="2">Belongs to the peptidase S54 family.</text>
</comment>
<dbReference type="GO" id="GO:0016020">
    <property type="term" value="C:membrane"/>
    <property type="evidence" value="ECO:0007669"/>
    <property type="project" value="UniProtKB-SubCell"/>
</dbReference>
<evidence type="ECO:0000256" key="7">
    <source>
        <dbReference type="SAM" id="MobiDB-lite"/>
    </source>
</evidence>
<evidence type="ECO:0000256" key="5">
    <source>
        <dbReference type="ARBA" id="ARBA00022989"/>
    </source>
</evidence>
<dbReference type="GO" id="GO:0006465">
    <property type="term" value="P:signal peptide processing"/>
    <property type="evidence" value="ECO:0007669"/>
    <property type="project" value="TreeGrafter"/>
</dbReference>